<organism evidence="1 2">
    <name type="scientific">Spiromyces aspiralis</name>
    <dbReference type="NCBI Taxonomy" id="68401"/>
    <lineage>
        <taxon>Eukaryota</taxon>
        <taxon>Fungi</taxon>
        <taxon>Fungi incertae sedis</taxon>
        <taxon>Zoopagomycota</taxon>
        <taxon>Kickxellomycotina</taxon>
        <taxon>Kickxellomycetes</taxon>
        <taxon>Kickxellales</taxon>
        <taxon>Kickxellaceae</taxon>
        <taxon>Spiromyces</taxon>
    </lineage>
</organism>
<evidence type="ECO:0000313" key="2">
    <source>
        <dbReference type="Proteomes" id="UP001145114"/>
    </source>
</evidence>
<reference evidence="1" key="1">
    <citation type="submission" date="2022-06" db="EMBL/GenBank/DDBJ databases">
        <title>Phylogenomic reconstructions and comparative analyses of Kickxellomycotina fungi.</title>
        <authorList>
            <person name="Reynolds N.K."/>
            <person name="Stajich J.E."/>
            <person name="Barry K."/>
            <person name="Grigoriev I.V."/>
            <person name="Crous P."/>
            <person name="Smith M.E."/>
        </authorList>
    </citation>
    <scope>NUCLEOTIDE SEQUENCE</scope>
    <source>
        <strain evidence="1">RSA 2271</strain>
    </source>
</reference>
<keyword evidence="2" id="KW-1185">Reference proteome</keyword>
<feature type="non-terminal residue" evidence="1">
    <location>
        <position position="1"/>
    </location>
</feature>
<gene>
    <name evidence="1" type="ORF">EV182_005147</name>
</gene>
<dbReference type="EMBL" id="JAMZIH010006894">
    <property type="protein sequence ID" value="KAJ1673481.1"/>
    <property type="molecule type" value="Genomic_DNA"/>
</dbReference>
<proteinExistence type="predicted"/>
<dbReference type="Proteomes" id="UP001145114">
    <property type="component" value="Unassembled WGS sequence"/>
</dbReference>
<accession>A0ACC1HDT2</accession>
<sequence>RNLTSTFSAMSIKTPGSAYLRRKSKASLHHSDDIHYDYNKPIDDTDEFDREISSQASQQQQQQ</sequence>
<feature type="non-terminal residue" evidence="1">
    <location>
        <position position="63"/>
    </location>
</feature>
<evidence type="ECO:0000313" key="1">
    <source>
        <dbReference type="EMBL" id="KAJ1673481.1"/>
    </source>
</evidence>
<protein>
    <submittedName>
        <fullName evidence="1">Uncharacterized protein</fullName>
    </submittedName>
</protein>
<comment type="caution">
    <text evidence="1">The sequence shown here is derived from an EMBL/GenBank/DDBJ whole genome shotgun (WGS) entry which is preliminary data.</text>
</comment>
<name>A0ACC1HDT2_9FUNG</name>